<organism evidence="1 2">
    <name type="scientific">Cupriavidus basilensis</name>
    <dbReference type="NCBI Taxonomy" id="68895"/>
    <lineage>
        <taxon>Bacteria</taxon>
        <taxon>Pseudomonadati</taxon>
        <taxon>Pseudomonadota</taxon>
        <taxon>Betaproteobacteria</taxon>
        <taxon>Burkholderiales</taxon>
        <taxon>Burkholderiaceae</taxon>
        <taxon>Cupriavidus</taxon>
    </lineage>
</organism>
<gene>
    <name evidence="1" type="ORF">P3W85_01215</name>
</gene>
<name>A0ABT6AG56_9BURK</name>
<proteinExistence type="predicted"/>
<comment type="caution">
    <text evidence="1">The sequence shown here is derived from an EMBL/GenBank/DDBJ whole genome shotgun (WGS) entry which is preliminary data.</text>
</comment>
<keyword evidence="2" id="KW-1185">Reference proteome</keyword>
<dbReference type="Proteomes" id="UP001216674">
    <property type="component" value="Unassembled WGS sequence"/>
</dbReference>
<reference evidence="1 2" key="1">
    <citation type="submission" date="2023-03" db="EMBL/GenBank/DDBJ databases">
        <title>Draft assemblies of triclosan tolerant bacteria isolated from returned activated sludge.</title>
        <authorList>
            <person name="Van Hamelsveld S."/>
        </authorList>
    </citation>
    <scope>NUCLEOTIDE SEQUENCE [LARGE SCALE GENOMIC DNA]</scope>
    <source>
        <strain evidence="1 2">GW210010_S58</strain>
    </source>
</reference>
<dbReference type="RefSeq" id="WP_276263424.1">
    <property type="nucleotide sequence ID" value="NZ_JARJLM010000017.1"/>
</dbReference>
<sequence>MVQLRKNNKFLEGEVPRLAAKGAGKSVTDDDNTKARNLVLSLIRQACTYPIYVQRAKVADTGHRSIWRAATCGRSTSVVNS</sequence>
<evidence type="ECO:0000313" key="2">
    <source>
        <dbReference type="Proteomes" id="UP001216674"/>
    </source>
</evidence>
<evidence type="ECO:0000313" key="1">
    <source>
        <dbReference type="EMBL" id="MDF3831585.1"/>
    </source>
</evidence>
<dbReference type="EMBL" id="JARJLM010000017">
    <property type="protein sequence ID" value="MDF3831585.1"/>
    <property type="molecule type" value="Genomic_DNA"/>
</dbReference>
<protein>
    <submittedName>
        <fullName evidence="1">Uncharacterized protein</fullName>
    </submittedName>
</protein>
<accession>A0ABT6AG56</accession>